<accession>A0A9J5X0R4</accession>
<dbReference type="Proteomes" id="UP000824120">
    <property type="component" value="Chromosome 10"/>
</dbReference>
<gene>
    <name evidence="2" type="ORF">H5410_052404</name>
</gene>
<dbReference type="OrthoDB" id="649277at2759"/>
<keyword evidence="1" id="KW-0472">Membrane</keyword>
<reference evidence="2 3" key="1">
    <citation type="submission" date="2020-09" db="EMBL/GenBank/DDBJ databases">
        <title>De no assembly of potato wild relative species, Solanum commersonii.</title>
        <authorList>
            <person name="Cho K."/>
        </authorList>
    </citation>
    <scope>NUCLEOTIDE SEQUENCE [LARGE SCALE GENOMIC DNA]</scope>
    <source>
        <strain evidence="2">LZ3.2</strain>
        <tissue evidence="2">Leaf</tissue>
    </source>
</reference>
<dbReference type="PANTHER" id="PTHR36062:SF1">
    <property type="entry name" value="OS01G0687300 PROTEIN"/>
    <property type="match status" value="1"/>
</dbReference>
<feature type="transmembrane region" description="Helical" evidence="1">
    <location>
        <begin position="312"/>
        <end position="341"/>
    </location>
</feature>
<dbReference type="EMBL" id="JACXVP010000010">
    <property type="protein sequence ID" value="KAG5581777.1"/>
    <property type="molecule type" value="Genomic_DNA"/>
</dbReference>
<sequence length="388" mass="42941">MCLPKVICALAVQSLRLSISYSVKSSPGWHMIKVSGMDLNIPALQALDCLEKEVGHKSLHTKLPDLNLEPPSLTDKLEPTSSTTQSLDLRLFLGHNEHPSPLKANFCLATLLKDKPGSRWVKRLKLSASRSFSVGTKSSYLSGKSSNVKAYKSHCKISRVTITGSVLTAGKRHCEELMARDRTLALARNSDSSPLYVMKKQHELLTSLSWVQRWLHNRSATAQKRPKSVVVCDPYDSKLSLGDFQKKQAPSIAAMALMGKAITGCQSCEFQIIGPCLVWNTIVSEIRSSNSYFSSVRARDLDAAAVRSKAVWLLYLIVDVLASCVYALHNFAISYYVFLLITSMICLSRESFRNNLGKVCVYSTFPQPTPTRWDFTGVVVNVLVSSSC</sequence>
<organism evidence="2 3">
    <name type="scientific">Solanum commersonii</name>
    <name type="common">Commerson's wild potato</name>
    <name type="synonym">Commerson's nightshade</name>
    <dbReference type="NCBI Taxonomy" id="4109"/>
    <lineage>
        <taxon>Eukaryota</taxon>
        <taxon>Viridiplantae</taxon>
        <taxon>Streptophyta</taxon>
        <taxon>Embryophyta</taxon>
        <taxon>Tracheophyta</taxon>
        <taxon>Spermatophyta</taxon>
        <taxon>Magnoliopsida</taxon>
        <taxon>eudicotyledons</taxon>
        <taxon>Gunneridae</taxon>
        <taxon>Pentapetalae</taxon>
        <taxon>asterids</taxon>
        <taxon>lamiids</taxon>
        <taxon>Solanales</taxon>
        <taxon>Solanaceae</taxon>
        <taxon>Solanoideae</taxon>
        <taxon>Solaneae</taxon>
        <taxon>Solanum</taxon>
    </lineage>
</organism>
<dbReference type="PANTHER" id="PTHR36062">
    <property type="entry name" value="OS01G0687300 PROTEIN"/>
    <property type="match status" value="1"/>
</dbReference>
<dbReference type="GO" id="GO:0010099">
    <property type="term" value="P:regulation of photomorphogenesis"/>
    <property type="evidence" value="ECO:0007669"/>
    <property type="project" value="InterPro"/>
</dbReference>
<proteinExistence type="predicted"/>
<name>A0A9J5X0R4_SOLCO</name>
<evidence type="ECO:0000313" key="3">
    <source>
        <dbReference type="Proteomes" id="UP000824120"/>
    </source>
</evidence>
<dbReference type="AlphaFoldDB" id="A0A9J5X0R4"/>
<evidence type="ECO:0000256" key="1">
    <source>
        <dbReference type="SAM" id="Phobius"/>
    </source>
</evidence>
<protein>
    <submittedName>
        <fullName evidence="2">Uncharacterized protein</fullName>
    </submittedName>
</protein>
<dbReference type="InterPro" id="IPR037476">
    <property type="entry name" value="PCH1"/>
</dbReference>
<keyword evidence="1" id="KW-0812">Transmembrane</keyword>
<comment type="caution">
    <text evidence="2">The sequence shown here is derived from an EMBL/GenBank/DDBJ whole genome shotgun (WGS) entry which is preliminary data.</text>
</comment>
<keyword evidence="1" id="KW-1133">Transmembrane helix</keyword>
<keyword evidence="3" id="KW-1185">Reference proteome</keyword>
<evidence type="ECO:0000313" key="2">
    <source>
        <dbReference type="EMBL" id="KAG5581777.1"/>
    </source>
</evidence>